<name>A0A841L7T0_9SPHN</name>
<dbReference type="Proteomes" id="UP000538147">
    <property type="component" value="Unassembled WGS sequence"/>
</dbReference>
<sequence>MIMIVRSLVPLAAFTLASAPAAAVVYSNPTPIEIPDFAEVESNITIAGTTGTITDLTLSFSGLSHTFPDDLVMGLLNTEAGVGFVFLSNAGGSTDISGVDLTFSDAATQQLPQSFFGLGPITSGTYLPSNFSGFLFTSFDNLTSFSGFNGLSANGTWTLLTADTFAADIGTIAGGWSLDITTSGTDVIPEPSSWAMLIAGFGLVGAASRRRRTTSVNA</sequence>
<dbReference type="Gene3D" id="2.60.120.260">
    <property type="entry name" value="Galactose-binding domain-like"/>
    <property type="match status" value="1"/>
</dbReference>
<dbReference type="EMBL" id="JACIIV010000001">
    <property type="protein sequence ID" value="MBB6225915.1"/>
    <property type="molecule type" value="Genomic_DNA"/>
</dbReference>
<dbReference type="RefSeq" id="WP_184193607.1">
    <property type="nucleotide sequence ID" value="NZ_BMOX01000087.1"/>
</dbReference>
<proteinExistence type="predicted"/>
<organism evidence="3 4">
    <name type="scientific">Polymorphobacter multimanifer</name>
    <dbReference type="NCBI Taxonomy" id="1070431"/>
    <lineage>
        <taxon>Bacteria</taxon>
        <taxon>Pseudomonadati</taxon>
        <taxon>Pseudomonadota</taxon>
        <taxon>Alphaproteobacteria</taxon>
        <taxon>Sphingomonadales</taxon>
        <taxon>Sphingosinicellaceae</taxon>
        <taxon>Polymorphobacter</taxon>
    </lineage>
</organism>
<feature type="chain" id="PRO_5032646665" description="Ice-binding protein C-terminal domain-containing protein" evidence="1">
    <location>
        <begin position="24"/>
        <end position="218"/>
    </location>
</feature>
<evidence type="ECO:0000313" key="3">
    <source>
        <dbReference type="EMBL" id="MBB6225915.1"/>
    </source>
</evidence>
<evidence type="ECO:0000256" key="1">
    <source>
        <dbReference type="SAM" id="SignalP"/>
    </source>
</evidence>
<evidence type="ECO:0000313" key="4">
    <source>
        <dbReference type="Proteomes" id="UP000538147"/>
    </source>
</evidence>
<dbReference type="NCBIfam" id="TIGR02595">
    <property type="entry name" value="PEP_CTERM"/>
    <property type="match status" value="1"/>
</dbReference>
<feature type="domain" description="Ice-binding protein C-terminal" evidence="2">
    <location>
        <begin position="188"/>
        <end position="211"/>
    </location>
</feature>
<dbReference type="NCBIfam" id="NF035944">
    <property type="entry name" value="PEPxxWA-CTERM"/>
    <property type="match status" value="1"/>
</dbReference>
<reference evidence="3 4" key="1">
    <citation type="submission" date="2020-08" db="EMBL/GenBank/DDBJ databases">
        <title>Genomic Encyclopedia of Type Strains, Phase IV (KMG-IV): sequencing the most valuable type-strain genomes for metagenomic binning, comparative biology and taxonomic classification.</title>
        <authorList>
            <person name="Goeker M."/>
        </authorList>
    </citation>
    <scope>NUCLEOTIDE SEQUENCE [LARGE SCALE GENOMIC DNA]</scope>
    <source>
        <strain evidence="3 4">DSM 102189</strain>
    </source>
</reference>
<comment type="caution">
    <text evidence="3">The sequence shown here is derived from an EMBL/GenBank/DDBJ whole genome shotgun (WGS) entry which is preliminary data.</text>
</comment>
<keyword evidence="1" id="KW-0732">Signal</keyword>
<protein>
    <recommendedName>
        <fullName evidence="2">Ice-binding protein C-terminal domain-containing protein</fullName>
    </recommendedName>
</protein>
<accession>A0A841L7T0</accession>
<dbReference type="InterPro" id="IPR013424">
    <property type="entry name" value="Ice-binding_C"/>
</dbReference>
<gene>
    <name evidence="3" type="ORF">FHS79_000066</name>
</gene>
<dbReference type="Pfam" id="PF07589">
    <property type="entry name" value="PEP-CTERM"/>
    <property type="match status" value="1"/>
</dbReference>
<evidence type="ECO:0000259" key="2">
    <source>
        <dbReference type="Pfam" id="PF07589"/>
    </source>
</evidence>
<feature type="signal peptide" evidence="1">
    <location>
        <begin position="1"/>
        <end position="23"/>
    </location>
</feature>
<keyword evidence="4" id="KW-1185">Reference proteome</keyword>
<dbReference type="AlphaFoldDB" id="A0A841L7T0"/>